<feature type="non-terminal residue" evidence="7">
    <location>
        <position position="220"/>
    </location>
</feature>
<keyword evidence="2 5" id="KW-0812">Transmembrane</keyword>
<keyword evidence="8" id="KW-1185">Reference proteome</keyword>
<evidence type="ECO:0000313" key="8">
    <source>
        <dbReference type="Proteomes" id="UP000052976"/>
    </source>
</evidence>
<dbReference type="SMART" id="SM00407">
    <property type="entry name" value="IGc1"/>
    <property type="match status" value="1"/>
</dbReference>
<evidence type="ECO:0000256" key="4">
    <source>
        <dbReference type="ARBA" id="ARBA00023180"/>
    </source>
</evidence>
<evidence type="ECO:0000256" key="2">
    <source>
        <dbReference type="ARBA" id="ARBA00022692"/>
    </source>
</evidence>
<dbReference type="InterPro" id="IPR036179">
    <property type="entry name" value="Ig-like_dom_sf"/>
</dbReference>
<evidence type="ECO:0000259" key="6">
    <source>
        <dbReference type="PROSITE" id="PS50835"/>
    </source>
</evidence>
<dbReference type="InterPro" id="IPR014745">
    <property type="entry name" value="MHC_II_a/b_N"/>
</dbReference>
<dbReference type="Gene3D" id="2.60.40.10">
    <property type="entry name" value="Immunoglobulins"/>
    <property type="match status" value="1"/>
</dbReference>
<dbReference type="InterPro" id="IPR011162">
    <property type="entry name" value="MHC_I/II-like_Ag-recog"/>
</dbReference>
<sequence>DPPSHLLAEVLTCQPDSPSRSLSVTLDGQLLYAFDFPGSRWNPGIPSLPPWPSALETPQEILPEAQLCQEILQNISQALTRKVPEARGIPMVSVFPALPPVPGEPNTLVCVVENIFPPALDISWTLAGVPVTQGVTHSPYTPTAELTFVRFSYVPFVPAAGDVHACVVTSRRDNATVVTYWVAPDTALDEQLDAALAGAAMALGIVLALLGVILVLVTRR</sequence>
<dbReference type="SUPFAM" id="SSF48726">
    <property type="entry name" value="Immunoglobulin"/>
    <property type="match status" value="1"/>
</dbReference>
<dbReference type="Pfam" id="PF07654">
    <property type="entry name" value="C1-set"/>
    <property type="match status" value="1"/>
</dbReference>
<dbReference type="InterPro" id="IPR050160">
    <property type="entry name" value="MHC/Immunoglobulin"/>
</dbReference>
<dbReference type="PANTHER" id="PTHR19944:SF50">
    <property type="entry name" value="HLA CLASS II HISTOCOMPATIBILITY ANTIGEN, DM ALPHA CHAIN"/>
    <property type="match status" value="1"/>
</dbReference>
<feature type="non-terminal residue" evidence="7">
    <location>
        <position position="1"/>
    </location>
</feature>
<dbReference type="GO" id="GO:0042613">
    <property type="term" value="C:MHC class II protein complex"/>
    <property type="evidence" value="ECO:0007669"/>
    <property type="project" value="InterPro"/>
</dbReference>
<dbReference type="Proteomes" id="UP000052976">
    <property type="component" value="Unassembled WGS sequence"/>
</dbReference>
<accession>A0A091EW08</accession>
<dbReference type="GO" id="GO:0019882">
    <property type="term" value="P:antigen processing and presentation"/>
    <property type="evidence" value="ECO:0007669"/>
    <property type="project" value="InterPro"/>
</dbReference>
<evidence type="ECO:0000313" key="7">
    <source>
        <dbReference type="EMBL" id="KFO61156.1"/>
    </source>
</evidence>
<dbReference type="InterPro" id="IPR003597">
    <property type="entry name" value="Ig_C1-set"/>
</dbReference>
<name>A0A091EW08_CORBR</name>
<dbReference type="InterPro" id="IPR007110">
    <property type="entry name" value="Ig-like_dom"/>
</dbReference>
<keyword evidence="4" id="KW-0325">Glycoprotein</keyword>
<dbReference type="EMBL" id="KK719062">
    <property type="protein sequence ID" value="KFO61156.1"/>
    <property type="molecule type" value="Genomic_DNA"/>
</dbReference>
<reference evidence="7 8" key="1">
    <citation type="submission" date="2014-04" db="EMBL/GenBank/DDBJ databases">
        <title>Genome evolution of avian class.</title>
        <authorList>
            <person name="Zhang G."/>
            <person name="Li C."/>
        </authorList>
    </citation>
    <scope>NUCLEOTIDE SEQUENCE [LARGE SCALE GENOMIC DNA]</scope>
    <source>
        <strain evidence="7">BGI_N302</strain>
    </source>
</reference>
<evidence type="ECO:0000256" key="3">
    <source>
        <dbReference type="ARBA" id="ARBA00022989"/>
    </source>
</evidence>
<organism evidence="7 8">
    <name type="scientific">Corvus brachyrhynchos</name>
    <name type="common">American crow</name>
    <dbReference type="NCBI Taxonomy" id="85066"/>
    <lineage>
        <taxon>Eukaryota</taxon>
        <taxon>Metazoa</taxon>
        <taxon>Chordata</taxon>
        <taxon>Craniata</taxon>
        <taxon>Vertebrata</taxon>
        <taxon>Euteleostomi</taxon>
        <taxon>Archelosauria</taxon>
        <taxon>Archosauria</taxon>
        <taxon>Dinosauria</taxon>
        <taxon>Saurischia</taxon>
        <taxon>Theropoda</taxon>
        <taxon>Coelurosauria</taxon>
        <taxon>Aves</taxon>
        <taxon>Neognathae</taxon>
        <taxon>Neoaves</taxon>
        <taxon>Telluraves</taxon>
        <taxon>Australaves</taxon>
        <taxon>Passeriformes</taxon>
        <taxon>Corvoidea</taxon>
        <taxon>Corvidae</taxon>
        <taxon>Corvus</taxon>
    </lineage>
</organism>
<dbReference type="PANTHER" id="PTHR19944">
    <property type="entry name" value="MHC CLASS II-RELATED"/>
    <property type="match status" value="1"/>
</dbReference>
<evidence type="ECO:0000256" key="5">
    <source>
        <dbReference type="SAM" id="Phobius"/>
    </source>
</evidence>
<dbReference type="AlphaFoldDB" id="A0A091EW08"/>
<gene>
    <name evidence="7" type="ORF">N302_12611</name>
</gene>
<dbReference type="PROSITE" id="PS50835">
    <property type="entry name" value="IG_LIKE"/>
    <property type="match status" value="1"/>
</dbReference>
<feature type="domain" description="Ig-like" evidence="6">
    <location>
        <begin position="90"/>
        <end position="178"/>
    </location>
</feature>
<dbReference type="SUPFAM" id="SSF54452">
    <property type="entry name" value="MHC antigen-recognition domain"/>
    <property type="match status" value="1"/>
</dbReference>
<dbReference type="GO" id="GO:0006955">
    <property type="term" value="P:immune response"/>
    <property type="evidence" value="ECO:0007669"/>
    <property type="project" value="InterPro"/>
</dbReference>
<comment type="subcellular location">
    <subcellularLocation>
        <location evidence="1">Membrane</location>
        <topology evidence="1">Single-pass type I membrane protein</topology>
    </subcellularLocation>
</comment>
<dbReference type="InterPro" id="IPR013783">
    <property type="entry name" value="Ig-like_fold"/>
</dbReference>
<evidence type="ECO:0000256" key="1">
    <source>
        <dbReference type="ARBA" id="ARBA00004479"/>
    </source>
</evidence>
<dbReference type="Gene3D" id="3.10.320.10">
    <property type="entry name" value="Class II Histocompatibility Antigen, M Beta Chain, Chain B, domain 1"/>
    <property type="match status" value="1"/>
</dbReference>
<keyword evidence="3 5" id="KW-1133">Transmembrane helix</keyword>
<feature type="transmembrane region" description="Helical" evidence="5">
    <location>
        <begin position="194"/>
        <end position="217"/>
    </location>
</feature>
<protein>
    <submittedName>
        <fullName evidence="7">Class II histocompatibility antigen, M alpha chain</fullName>
    </submittedName>
</protein>
<proteinExistence type="predicted"/>
<keyword evidence="5" id="KW-0472">Membrane</keyword>
<dbReference type="STRING" id="85066.A0A091EW08"/>